<dbReference type="Pfam" id="PF01473">
    <property type="entry name" value="Choline_bind_1"/>
    <property type="match status" value="1"/>
</dbReference>
<evidence type="ECO:0000313" key="4">
    <source>
        <dbReference type="EMBL" id="MBC8598467.1"/>
    </source>
</evidence>
<gene>
    <name evidence="4" type="ORF">H8708_04345</name>
</gene>
<evidence type="ECO:0000256" key="1">
    <source>
        <dbReference type="ARBA" id="ARBA00022737"/>
    </source>
</evidence>
<keyword evidence="5" id="KW-1185">Reference proteome</keyword>
<dbReference type="Proteomes" id="UP000647491">
    <property type="component" value="Unassembled WGS sequence"/>
</dbReference>
<feature type="chain" id="PRO_5045558715" description="N-acetylmuramoyl-L-alanine amidase family protein" evidence="3">
    <location>
        <begin position="25"/>
        <end position="407"/>
    </location>
</feature>
<dbReference type="SUPFAM" id="SSF69360">
    <property type="entry name" value="Cell wall binding repeat"/>
    <property type="match status" value="1"/>
</dbReference>
<proteinExistence type="predicted"/>
<dbReference type="RefSeq" id="WP_262427073.1">
    <property type="nucleotide sequence ID" value="NZ_JACRTJ010000010.1"/>
</dbReference>
<accession>A0ABR7NT12</accession>
<evidence type="ECO:0000256" key="2">
    <source>
        <dbReference type="PROSITE-ProRule" id="PRU00591"/>
    </source>
</evidence>
<name>A0ABR7NT12_9FIRM</name>
<dbReference type="EMBL" id="JACRTJ010000010">
    <property type="protein sequence ID" value="MBC8598467.1"/>
    <property type="molecule type" value="Genomic_DNA"/>
</dbReference>
<feature type="repeat" description="Cell wall-binding" evidence="2">
    <location>
        <begin position="76"/>
        <end position="95"/>
    </location>
</feature>
<sequence length="407" mass="46864">MKKLSVFSMIAICIFLINSFTTFAERAYPPGESYSVEKITTDSYPNMRLRSQNAEGSWQQDDTGWWWQYPDGSYAINKWEYIDGRWYFFNQDGYMLQGWQNINGEWFYLETTGNSTFPAGAMVTGWYEINNYWYYFYSTAQYEHTAGAMAIGWLNIDGYSYYLYMEQTGDNPQGSMATGWINIGGELFHLDETTGRLIANESITVGLDVYTDSTFRSEFSDVMSVDELFEKVGIPFEKTWNLLFSISEYESSGLPIDKCEQDVTDNCTCVADSKCKDTTDTEYHHKNSIKLVRMLQEKYPAGYYLEVGLAGTPLLCCNNGRDHHYNYGVTIGKQYSYCGANKSNIQHTVRVIQHEMSHMFGCLDSPHDSKKLCTMNGGYDKFPLYTENIWCTDCRNGIFIRSSHQVL</sequence>
<reference evidence="4 5" key="1">
    <citation type="submission" date="2020-08" db="EMBL/GenBank/DDBJ databases">
        <title>Genome public.</title>
        <authorList>
            <person name="Liu C."/>
            <person name="Sun Q."/>
        </authorList>
    </citation>
    <scope>NUCLEOTIDE SEQUENCE [LARGE SCALE GENOMIC DNA]</scope>
    <source>
        <strain evidence="4 5">BX10</strain>
    </source>
</reference>
<evidence type="ECO:0000256" key="3">
    <source>
        <dbReference type="SAM" id="SignalP"/>
    </source>
</evidence>
<dbReference type="Gene3D" id="2.10.270.10">
    <property type="entry name" value="Cholin Binding"/>
    <property type="match status" value="2"/>
</dbReference>
<dbReference type="Pfam" id="PF19127">
    <property type="entry name" value="Choline_bind_3"/>
    <property type="match status" value="1"/>
</dbReference>
<protein>
    <recommendedName>
        <fullName evidence="6">N-acetylmuramoyl-L-alanine amidase family protein</fullName>
    </recommendedName>
</protein>
<keyword evidence="1" id="KW-0677">Repeat</keyword>
<keyword evidence="3" id="KW-0732">Signal</keyword>
<feature type="signal peptide" evidence="3">
    <location>
        <begin position="1"/>
        <end position="24"/>
    </location>
</feature>
<evidence type="ECO:0008006" key="6">
    <source>
        <dbReference type="Google" id="ProtNLM"/>
    </source>
</evidence>
<comment type="caution">
    <text evidence="4">The sequence shown here is derived from an EMBL/GenBank/DDBJ whole genome shotgun (WGS) entry which is preliminary data.</text>
</comment>
<dbReference type="PROSITE" id="PS51170">
    <property type="entry name" value="CW"/>
    <property type="match status" value="2"/>
</dbReference>
<organism evidence="4 5">
    <name type="scientific">Enterocloster hominis</name>
    <name type="common">ex Liu et al. 2021</name>
    <dbReference type="NCBI Taxonomy" id="2763663"/>
    <lineage>
        <taxon>Bacteria</taxon>
        <taxon>Bacillati</taxon>
        <taxon>Bacillota</taxon>
        <taxon>Clostridia</taxon>
        <taxon>Lachnospirales</taxon>
        <taxon>Lachnospiraceae</taxon>
        <taxon>Enterocloster</taxon>
    </lineage>
</organism>
<dbReference type="InterPro" id="IPR018337">
    <property type="entry name" value="Cell_wall/Cho-bd_repeat"/>
</dbReference>
<feature type="repeat" description="Cell wall-binding" evidence="2">
    <location>
        <begin position="123"/>
        <end position="142"/>
    </location>
</feature>
<evidence type="ECO:0000313" key="5">
    <source>
        <dbReference type="Proteomes" id="UP000647491"/>
    </source>
</evidence>